<dbReference type="Gene3D" id="3.40.50.720">
    <property type="entry name" value="NAD(P)-binding Rossmann-like Domain"/>
    <property type="match status" value="1"/>
</dbReference>
<keyword evidence="3" id="KW-1185">Reference proteome</keyword>
<dbReference type="AlphaFoldDB" id="A0AAD7BSR7"/>
<keyword evidence="1" id="KW-0472">Membrane</keyword>
<dbReference type="SUPFAM" id="SSF51735">
    <property type="entry name" value="NAD(P)-binding Rossmann-fold domains"/>
    <property type="match status" value="1"/>
</dbReference>
<dbReference type="InterPro" id="IPR036291">
    <property type="entry name" value="NAD(P)-bd_dom_sf"/>
</dbReference>
<protein>
    <submittedName>
        <fullName evidence="2">Uncharacterized protein</fullName>
    </submittedName>
</protein>
<keyword evidence="1" id="KW-1133">Transmembrane helix</keyword>
<dbReference type="EMBL" id="JARKIE010000526">
    <property type="protein sequence ID" value="KAJ7629900.1"/>
    <property type="molecule type" value="Genomic_DNA"/>
</dbReference>
<feature type="transmembrane region" description="Helical" evidence="1">
    <location>
        <begin position="164"/>
        <end position="183"/>
    </location>
</feature>
<name>A0AAD7BSR7_MYCRO</name>
<dbReference type="Proteomes" id="UP001221757">
    <property type="component" value="Unassembled WGS sequence"/>
</dbReference>
<reference evidence="2" key="1">
    <citation type="submission" date="2023-03" db="EMBL/GenBank/DDBJ databases">
        <title>Massive genome expansion in bonnet fungi (Mycena s.s.) driven by repeated elements and novel gene families across ecological guilds.</title>
        <authorList>
            <consortium name="Lawrence Berkeley National Laboratory"/>
            <person name="Harder C.B."/>
            <person name="Miyauchi S."/>
            <person name="Viragh M."/>
            <person name="Kuo A."/>
            <person name="Thoen E."/>
            <person name="Andreopoulos B."/>
            <person name="Lu D."/>
            <person name="Skrede I."/>
            <person name="Drula E."/>
            <person name="Henrissat B."/>
            <person name="Morin E."/>
            <person name="Kohler A."/>
            <person name="Barry K."/>
            <person name="LaButti K."/>
            <person name="Morin E."/>
            <person name="Salamov A."/>
            <person name="Lipzen A."/>
            <person name="Mereny Z."/>
            <person name="Hegedus B."/>
            <person name="Baldrian P."/>
            <person name="Stursova M."/>
            <person name="Weitz H."/>
            <person name="Taylor A."/>
            <person name="Grigoriev I.V."/>
            <person name="Nagy L.G."/>
            <person name="Martin F."/>
            <person name="Kauserud H."/>
        </authorList>
    </citation>
    <scope>NUCLEOTIDE SEQUENCE</scope>
    <source>
        <strain evidence="2">CBHHK067</strain>
    </source>
</reference>
<feature type="transmembrane region" description="Helical" evidence="1">
    <location>
        <begin position="90"/>
        <end position="110"/>
    </location>
</feature>
<evidence type="ECO:0000313" key="2">
    <source>
        <dbReference type="EMBL" id="KAJ7629900.1"/>
    </source>
</evidence>
<dbReference type="Gene3D" id="3.90.25.10">
    <property type="entry name" value="UDP-galactose 4-epimerase, domain 1"/>
    <property type="match status" value="1"/>
</dbReference>
<accession>A0AAD7BSR7</accession>
<comment type="caution">
    <text evidence="2">The sequence shown here is derived from an EMBL/GenBank/DDBJ whole genome shotgun (WGS) entry which is preliminary data.</text>
</comment>
<evidence type="ECO:0000256" key="1">
    <source>
        <dbReference type="SAM" id="Phobius"/>
    </source>
</evidence>
<sequence length="243" mass="26785">MQRLKDLASPVSLALQSLDTTLCKGDFNNIPAITTTMQGVIGIFLNPFPNFFTDPAKTVIPAACAAGTIASIIFSTIYDANRKVGAECVMHNLGFMYTVLCLGWLMHNYLAPAPRHHFPEYMAVCVLTMSCPRRFWLDHLDAVDVGQFAAAGLLNPTQFAGTEIELVVAHLAAVVGAAVMVWYRTEVEVWKTLLKVETQIWAPTVERLEDPTELAQYGLCLTTFKGFLEQEKNTVKKTVGIEA</sequence>
<organism evidence="2 3">
    <name type="scientific">Mycena rosella</name>
    <name type="common">Pink bonnet</name>
    <name type="synonym">Agaricus rosellus</name>
    <dbReference type="NCBI Taxonomy" id="1033263"/>
    <lineage>
        <taxon>Eukaryota</taxon>
        <taxon>Fungi</taxon>
        <taxon>Dikarya</taxon>
        <taxon>Basidiomycota</taxon>
        <taxon>Agaricomycotina</taxon>
        <taxon>Agaricomycetes</taxon>
        <taxon>Agaricomycetidae</taxon>
        <taxon>Agaricales</taxon>
        <taxon>Marasmiineae</taxon>
        <taxon>Mycenaceae</taxon>
        <taxon>Mycena</taxon>
    </lineage>
</organism>
<proteinExistence type="predicted"/>
<gene>
    <name evidence="2" type="ORF">B0H17DRAFT_1217988</name>
</gene>
<feature type="transmembrane region" description="Helical" evidence="1">
    <location>
        <begin position="59"/>
        <end position="78"/>
    </location>
</feature>
<keyword evidence="1" id="KW-0812">Transmembrane</keyword>
<evidence type="ECO:0000313" key="3">
    <source>
        <dbReference type="Proteomes" id="UP001221757"/>
    </source>
</evidence>